<reference evidence="1 2" key="1">
    <citation type="submission" date="2020-08" db="EMBL/GenBank/DDBJ databases">
        <title>Genome public.</title>
        <authorList>
            <person name="Liu C."/>
            <person name="Sun Q."/>
        </authorList>
    </citation>
    <scope>NUCLEOTIDE SEQUENCE [LARGE SCALE GENOMIC DNA]</scope>
    <source>
        <strain evidence="1 2">BX3</strain>
    </source>
</reference>
<protein>
    <submittedName>
        <fullName evidence="1">Uncharacterized protein</fullName>
    </submittedName>
</protein>
<name>A0ABR7MY65_9FIRM</name>
<dbReference type="Proteomes" id="UP000637513">
    <property type="component" value="Unassembled WGS sequence"/>
</dbReference>
<comment type="caution">
    <text evidence="1">The sequence shown here is derived from an EMBL/GenBank/DDBJ whole genome shotgun (WGS) entry which is preliminary data.</text>
</comment>
<proteinExistence type="predicted"/>
<sequence length="46" mass="5369">MAITMQDIIESNRIKREACENCKEDLKNILTSEQLEKFEDAFYSAV</sequence>
<gene>
    <name evidence="1" type="ORF">H8700_10705</name>
</gene>
<keyword evidence="2" id="KW-1185">Reference proteome</keyword>
<dbReference type="RefSeq" id="WP_249305621.1">
    <property type="nucleotide sequence ID" value="NZ_JACRSW010000035.1"/>
</dbReference>
<dbReference type="EMBL" id="JACRSW010000035">
    <property type="protein sequence ID" value="MBC8558172.1"/>
    <property type="molecule type" value="Genomic_DNA"/>
</dbReference>
<accession>A0ABR7MY65</accession>
<evidence type="ECO:0000313" key="1">
    <source>
        <dbReference type="EMBL" id="MBC8558172.1"/>
    </source>
</evidence>
<organism evidence="1 2">
    <name type="scientific">Jutongia hominis</name>
    <dbReference type="NCBI Taxonomy" id="2763664"/>
    <lineage>
        <taxon>Bacteria</taxon>
        <taxon>Bacillati</taxon>
        <taxon>Bacillota</taxon>
        <taxon>Clostridia</taxon>
        <taxon>Lachnospirales</taxon>
        <taxon>Lachnospiraceae</taxon>
        <taxon>Jutongia</taxon>
    </lineage>
</organism>
<evidence type="ECO:0000313" key="2">
    <source>
        <dbReference type="Proteomes" id="UP000637513"/>
    </source>
</evidence>